<feature type="domain" description="DUF4123" evidence="1">
    <location>
        <begin position="68"/>
        <end position="133"/>
    </location>
</feature>
<keyword evidence="3" id="KW-1185">Reference proteome</keyword>
<evidence type="ECO:0000313" key="2">
    <source>
        <dbReference type="EMBL" id="KAA6125194.1"/>
    </source>
</evidence>
<sequence>MFDLHHRFLNGFTHVLLNPLQLGRDTVDALPAVPLAVRGIQPHLLPAVLPLVALGHTQKLDLVDQAIRWQHDYFKPYFSACLVSDATTPHVVSHLSSIAVVAGLASKQRFLLRFWDPRIFSQLLRILDDVQLDALMGPVDQWHWADLAGMCRCRMRGPHQHAPFRLRSEQFALLQRVGAVNACIAMLLRAGRHVDDPVILGGRVDAALVHAAEKTGLRDAEDCRLYAVQTVVTGMPAEAHPQFKHAVARAAKGECSYVGACAELTDQPLGAPAIASTDDRLWEQA</sequence>
<dbReference type="RefSeq" id="WP_150082995.1">
    <property type="nucleotide sequence ID" value="NZ_VWRN01000030.1"/>
</dbReference>
<dbReference type="Proteomes" id="UP000324324">
    <property type="component" value="Unassembled WGS sequence"/>
</dbReference>
<comment type="caution">
    <text evidence="2">The sequence shown here is derived from an EMBL/GenBank/DDBJ whole genome shotgun (WGS) entry which is preliminary data.</text>
</comment>
<dbReference type="AlphaFoldDB" id="A0A5M8AWG6"/>
<proteinExistence type="predicted"/>
<gene>
    <name evidence="2" type="ORF">F1599_10350</name>
</gene>
<protein>
    <submittedName>
        <fullName evidence="2">DUF4123 domain-containing protein</fullName>
    </submittedName>
</protein>
<dbReference type="InterPro" id="IPR025391">
    <property type="entry name" value="DUF4123"/>
</dbReference>
<accession>A0A5M8AWG6</accession>
<name>A0A5M8AWG6_9BURK</name>
<dbReference type="Pfam" id="PF13503">
    <property type="entry name" value="DUF4123"/>
    <property type="match status" value="1"/>
</dbReference>
<evidence type="ECO:0000259" key="1">
    <source>
        <dbReference type="Pfam" id="PF13503"/>
    </source>
</evidence>
<dbReference type="EMBL" id="VWRN01000030">
    <property type="protein sequence ID" value="KAA6125194.1"/>
    <property type="molecule type" value="Genomic_DNA"/>
</dbReference>
<evidence type="ECO:0000313" key="3">
    <source>
        <dbReference type="Proteomes" id="UP000324324"/>
    </source>
</evidence>
<reference evidence="2 3" key="1">
    <citation type="submission" date="2019-09" db="EMBL/GenBank/DDBJ databases">
        <title>Isolation of a novel species in the genus Cupriavidus from patients with sepsis using whole genome sequencing.</title>
        <authorList>
            <person name="Kweon O.J."/>
            <person name="Lee M.-K."/>
        </authorList>
    </citation>
    <scope>NUCLEOTIDE SEQUENCE [LARGE SCALE GENOMIC DNA]</scope>
    <source>
        <strain evidence="2 3">MKL-01</strain>
    </source>
</reference>
<organism evidence="2 3">
    <name type="scientific">Cupriavidus cauae</name>
    <dbReference type="NCBI Taxonomy" id="2608999"/>
    <lineage>
        <taxon>Bacteria</taxon>
        <taxon>Pseudomonadati</taxon>
        <taxon>Pseudomonadota</taxon>
        <taxon>Betaproteobacteria</taxon>
        <taxon>Burkholderiales</taxon>
        <taxon>Burkholderiaceae</taxon>
        <taxon>Cupriavidus</taxon>
    </lineage>
</organism>